<sequence length="265" mass="30989">MKRKLFVFICLPVVIFLTGCGSKAEEDDIRGKSLPDYISLTAMIVFVEDNFIGTDLMRGYSVSNDNFDPEDYLVEAYRIQLTNETKFIDAETGEAFYFDFSDQASLFEDENLGYIYDRDGREVEVKTEEPFTPAPSADRTDYILSSHEFLPIYTAKEVTLYPLTYESFTFRHAVKDTSNVLMIVETEDYFSEPFYEEYDRLWKELDSLSENRSYIDMYVMDTAGLEQYSLPENIDQFPYYFVFDDGDVALHTDNWEEVTTFFSHD</sequence>
<organism evidence="2 3">
    <name type="scientific">Evansella caseinilytica</name>
    <dbReference type="NCBI Taxonomy" id="1503961"/>
    <lineage>
        <taxon>Bacteria</taxon>
        <taxon>Bacillati</taxon>
        <taxon>Bacillota</taxon>
        <taxon>Bacilli</taxon>
        <taxon>Bacillales</taxon>
        <taxon>Bacillaceae</taxon>
        <taxon>Evansella</taxon>
    </lineage>
</organism>
<evidence type="ECO:0008006" key="4">
    <source>
        <dbReference type="Google" id="ProtNLM"/>
    </source>
</evidence>
<dbReference type="EMBL" id="FNPI01000001">
    <property type="protein sequence ID" value="SDY06260.1"/>
    <property type="molecule type" value="Genomic_DNA"/>
</dbReference>
<reference evidence="3" key="1">
    <citation type="submission" date="2016-10" db="EMBL/GenBank/DDBJ databases">
        <authorList>
            <person name="Varghese N."/>
            <person name="Submissions S."/>
        </authorList>
    </citation>
    <scope>NUCLEOTIDE SEQUENCE [LARGE SCALE GENOMIC DNA]</scope>
    <source>
        <strain evidence="3">SP</strain>
    </source>
</reference>
<dbReference type="PROSITE" id="PS51257">
    <property type="entry name" value="PROKAR_LIPOPROTEIN"/>
    <property type="match status" value="1"/>
</dbReference>
<evidence type="ECO:0000256" key="1">
    <source>
        <dbReference type="SAM" id="SignalP"/>
    </source>
</evidence>
<accession>A0A1H3GT90</accession>
<name>A0A1H3GT90_9BACI</name>
<feature type="chain" id="PRO_5011627508" description="WG repeat protein" evidence="1">
    <location>
        <begin position="25"/>
        <end position="265"/>
    </location>
</feature>
<feature type="signal peptide" evidence="1">
    <location>
        <begin position="1"/>
        <end position="24"/>
    </location>
</feature>
<dbReference type="STRING" id="1503961.SAMN05421736_101270"/>
<proteinExistence type="predicted"/>
<evidence type="ECO:0000313" key="2">
    <source>
        <dbReference type="EMBL" id="SDY06260.1"/>
    </source>
</evidence>
<dbReference type="Proteomes" id="UP000198935">
    <property type="component" value="Unassembled WGS sequence"/>
</dbReference>
<dbReference type="OrthoDB" id="2864445at2"/>
<evidence type="ECO:0000313" key="3">
    <source>
        <dbReference type="Proteomes" id="UP000198935"/>
    </source>
</evidence>
<dbReference type="AlphaFoldDB" id="A0A1H3GT90"/>
<keyword evidence="3" id="KW-1185">Reference proteome</keyword>
<keyword evidence="1" id="KW-0732">Signal</keyword>
<gene>
    <name evidence="2" type="ORF">SAMN05421736_101270</name>
</gene>
<protein>
    <recommendedName>
        <fullName evidence="4">WG repeat protein</fullName>
    </recommendedName>
</protein>